<reference evidence="1 3" key="1">
    <citation type="submission" date="2015-11" db="EMBL/GenBank/DDBJ databases">
        <title>Genomic analysis of 38 Legionella species identifies large and diverse effector repertoires.</title>
        <authorList>
            <person name="Burstein D."/>
            <person name="Amaro F."/>
            <person name="Zusman T."/>
            <person name="Lifshitz Z."/>
            <person name="Cohen O."/>
            <person name="Gilbert J.A."/>
            <person name="Pupko T."/>
            <person name="Shuman H.A."/>
            <person name="Segal G."/>
        </authorList>
    </citation>
    <scope>NUCLEOTIDE SEQUENCE [LARGE SCALE GENOMIC DNA]</scope>
    <source>
        <strain evidence="1 3">CDC#1407-AL-14</strain>
    </source>
</reference>
<keyword evidence="3" id="KW-1185">Reference proteome</keyword>
<dbReference type="EMBL" id="LNXT01000031">
    <property type="protein sequence ID" value="KTC70105.1"/>
    <property type="molecule type" value="Genomic_DNA"/>
</dbReference>
<dbReference type="CDD" id="cd09757">
    <property type="entry name" value="Cas8c_I-C"/>
    <property type="match status" value="1"/>
</dbReference>
<protein>
    <submittedName>
        <fullName evidence="2">CRISPR-associated protein Cas8c/Csd1, subtype I-C/DVULG</fullName>
    </submittedName>
    <submittedName>
        <fullName evidence="1">Csd1 CRISPR-associated protein</fullName>
    </submittedName>
</protein>
<dbReference type="InterPro" id="IPR010144">
    <property type="entry name" value="CRISPR-assoc_prot_Csd1-typ"/>
</dbReference>
<dbReference type="STRING" id="28083.Lbir_1880"/>
<organism evidence="2 4">
    <name type="scientific">Legionella birminghamensis</name>
    <dbReference type="NCBI Taxonomy" id="28083"/>
    <lineage>
        <taxon>Bacteria</taxon>
        <taxon>Pseudomonadati</taxon>
        <taxon>Pseudomonadota</taxon>
        <taxon>Gammaproteobacteria</taxon>
        <taxon>Legionellales</taxon>
        <taxon>Legionellaceae</taxon>
        <taxon>Legionella</taxon>
    </lineage>
</organism>
<reference evidence="2 4" key="2">
    <citation type="submission" date="2018-06" db="EMBL/GenBank/DDBJ databases">
        <authorList>
            <consortium name="Pathogen Informatics"/>
            <person name="Doyle S."/>
        </authorList>
    </citation>
    <scope>NUCLEOTIDE SEQUENCE [LARGE SCALE GENOMIC DNA]</scope>
    <source>
        <strain evidence="2 4">NCTC12437</strain>
    </source>
</reference>
<dbReference type="EMBL" id="UGNW01000001">
    <property type="protein sequence ID" value="STX32002.1"/>
    <property type="molecule type" value="Genomic_DNA"/>
</dbReference>
<evidence type="ECO:0000313" key="1">
    <source>
        <dbReference type="EMBL" id="KTC70105.1"/>
    </source>
</evidence>
<evidence type="ECO:0000313" key="3">
    <source>
        <dbReference type="Proteomes" id="UP000054735"/>
    </source>
</evidence>
<dbReference type="OrthoDB" id="9778918at2"/>
<sequence>MILTALCNYYQRMIEKENSDIAAYGFSKEKISYALVISSEGELLDVEDIRDISGKKPVPKLLCVPQPEKRTSGIKPCFLWDKTSFVLGVSAKIKNRAVLEHQAFIDFHEGLFEKETDVGLLAVLKFLHQWTPSQFYTSGKFKEEMLDSNMVFRLQGEYQYIHSRPAASAILSRSEEGVEARGKCLVSNRIASIARLHPYIKGVDNAQTSGASIVSFNLKAFTSYGKLQGDNAPVSEEAAFAYTTALNDLLRRESGKRIQIGSSCTIVFWAQADSKEKIIQAESLFANLMSPPTDDSETGRLRSALEVIAKGLPLCDLNPNLDENTLLYILGLSPNNSRLSIRFWETGSLEMFARRLATHYYDLWLEPSPWQHAPGIARLLLETVPHRKDSKPKFDDIQPLLSGEMTRSILTGSRYPHTLLANVIMRMRADGHISSLRVALCKAVLTRDRRLGVKGVQQEIPMSLDTDNVDPGYLLGRLFAELENAQTAALGTQVNATICDRYYGAASATPASIYPVLLRNTQHHLSKLRKGGSREKSIAWKIEHTIQEIVDKLEPAFPKNLNMETQGHFAIGYYHQRNARFKQQELPNAEGATE</sequence>
<evidence type="ECO:0000313" key="4">
    <source>
        <dbReference type="Proteomes" id="UP000255066"/>
    </source>
</evidence>
<accession>A0A378IB42</accession>
<dbReference type="Pfam" id="PF09709">
    <property type="entry name" value="Cas_Csd1"/>
    <property type="match status" value="1"/>
</dbReference>
<dbReference type="Proteomes" id="UP000054735">
    <property type="component" value="Unassembled WGS sequence"/>
</dbReference>
<evidence type="ECO:0000313" key="2">
    <source>
        <dbReference type="EMBL" id="STX32002.1"/>
    </source>
</evidence>
<gene>
    <name evidence="1" type="ORF">Lbir_1880</name>
    <name evidence="2" type="ORF">NCTC12437_01779</name>
</gene>
<dbReference type="AlphaFoldDB" id="A0A378IB42"/>
<dbReference type="NCBIfam" id="TIGR01863">
    <property type="entry name" value="cas_Csd1"/>
    <property type="match status" value="1"/>
</dbReference>
<name>A0A378IB42_9GAMM</name>
<dbReference type="Proteomes" id="UP000255066">
    <property type="component" value="Unassembled WGS sequence"/>
</dbReference>
<dbReference type="RefSeq" id="WP_058523910.1">
    <property type="nucleotide sequence ID" value="NZ_CAAAHV010000040.1"/>
</dbReference>
<proteinExistence type="predicted"/>